<keyword evidence="2" id="KW-1185">Reference proteome</keyword>
<protein>
    <submittedName>
        <fullName evidence="1">Uncharacterized protein</fullName>
    </submittedName>
</protein>
<dbReference type="Proteomes" id="UP001412067">
    <property type="component" value="Unassembled WGS sequence"/>
</dbReference>
<dbReference type="EMBL" id="JBBWWR010000009">
    <property type="protein sequence ID" value="KAK8961403.1"/>
    <property type="molecule type" value="Genomic_DNA"/>
</dbReference>
<sequence length="62" mass="6808">MVVTDETKVVDNAHDGSEQSFSELVVADLPEPSTCIILRPTLHDSKHFAYLYISKSASTTVI</sequence>
<gene>
    <name evidence="1" type="ORF">KSP40_PGU000277</name>
</gene>
<comment type="caution">
    <text evidence="1">The sequence shown here is derived from an EMBL/GenBank/DDBJ whole genome shotgun (WGS) entry which is preliminary data.</text>
</comment>
<reference evidence="1 2" key="1">
    <citation type="journal article" date="2022" name="Nat. Plants">
        <title>Genomes of leafy and leafless Platanthera orchids illuminate the evolution of mycoheterotrophy.</title>
        <authorList>
            <person name="Li M.H."/>
            <person name="Liu K.W."/>
            <person name="Li Z."/>
            <person name="Lu H.C."/>
            <person name="Ye Q.L."/>
            <person name="Zhang D."/>
            <person name="Wang J.Y."/>
            <person name="Li Y.F."/>
            <person name="Zhong Z.M."/>
            <person name="Liu X."/>
            <person name="Yu X."/>
            <person name="Liu D.K."/>
            <person name="Tu X.D."/>
            <person name="Liu B."/>
            <person name="Hao Y."/>
            <person name="Liao X.Y."/>
            <person name="Jiang Y.T."/>
            <person name="Sun W.H."/>
            <person name="Chen J."/>
            <person name="Chen Y.Q."/>
            <person name="Ai Y."/>
            <person name="Zhai J.W."/>
            <person name="Wu S.S."/>
            <person name="Zhou Z."/>
            <person name="Hsiao Y.Y."/>
            <person name="Wu W.L."/>
            <person name="Chen Y.Y."/>
            <person name="Lin Y.F."/>
            <person name="Hsu J.L."/>
            <person name="Li C.Y."/>
            <person name="Wang Z.W."/>
            <person name="Zhao X."/>
            <person name="Zhong W.Y."/>
            <person name="Ma X.K."/>
            <person name="Ma L."/>
            <person name="Huang J."/>
            <person name="Chen G.Z."/>
            <person name="Huang M.Z."/>
            <person name="Huang L."/>
            <person name="Peng D.H."/>
            <person name="Luo Y.B."/>
            <person name="Zou S.Q."/>
            <person name="Chen S.P."/>
            <person name="Lan S."/>
            <person name="Tsai W.C."/>
            <person name="Van de Peer Y."/>
            <person name="Liu Z.J."/>
        </authorList>
    </citation>
    <scope>NUCLEOTIDE SEQUENCE [LARGE SCALE GENOMIC DNA]</scope>
    <source>
        <strain evidence="1">Lor288</strain>
    </source>
</reference>
<proteinExistence type="predicted"/>
<evidence type="ECO:0000313" key="2">
    <source>
        <dbReference type="Proteomes" id="UP001412067"/>
    </source>
</evidence>
<organism evidence="1 2">
    <name type="scientific">Platanthera guangdongensis</name>
    <dbReference type="NCBI Taxonomy" id="2320717"/>
    <lineage>
        <taxon>Eukaryota</taxon>
        <taxon>Viridiplantae</taxon>
        <taxon>Streptophyta</taxon>
        <taxon>Embryophyta</taxon>
        <taxon>Tracheophyta</taxon>
        <taxon>Spermatophyta</taxon>
        <taxon>Magnoliopsida</taxon>
        <taxon>Liliopsida</taxon>
        <taxon>Asparagales</taxon>
        <taxon>Orchidaceae</taxon>
        <taxon>Orchidoideae</taxon>
        <taxon>Orchideae</taxon>
        <taxon>Orchidinae</taxon>
        <taxon>Platanthera</taxon>
    </lineage>
</organism>
<name>A0ABR2MEK1_9ASPA</name>
<accession>A0ABR2MEK1</accession>
<evidence type="ECO:0000313" key="1">
    <source>
        <dbReference type="EMBL" id="KAK8961403.1"/>
    </source>
</evidence>